<dbReference type="AlphaFoldDB" id="A0AAW2SLL3"/>
<reference evidence="1" key="2">
    <citation type="journal article" date="2024" name="Plant">
        <title>Genomic evolution and insights into agronomic trait innovations of Sesamum species.</title>
        <authorList>
            <person name="Miao H."/>
            <person name="Wang L."/>
            <person name="Qu L."/>
            <person name="Liu H."/>
            <person name="Sun Y."/>
            <person name="Le M."/>
            <person name="Wang Q."/>
            <person name="Wei S."/>
            <person name="Zheng Y."/>
            <person name="Lin W."/>
            <person name="Duan Y."/>
            <person name="Cao H."/>
            <person name="Xiong S."/>
            <person name="Wang X."/>
            <person name="Wei L."/>
            <person name="Li C."/>
            <person name="Ma Q."/>
            <person name="Ju M."/>
            <person name="Zhao R."/>
            <person name="Li G."/>
            <person name="Mu C."/>
            <person name="Tian Q."/>
            <person name="Mei H."/>
            <person name="Zhang T."/>
            <person name="Gao T."/>
            <person name="Zhang H."/>
        </authorList>
    </citation>
    <scope>NUCLEOTIDE SEQUENCE</scope>
    <source>
        <strain evidence="1">KEN1</strain>
    </source>
</reference>
<gene>
    <name evidence="1" type="ORF">Slati_4307200</name>
</gene>
<dbReference type="PANTHER" id="PTHR33735:SF26">
    <property type="entry name" value="PTERIN-BINDING DOMAIN-CONTAINING PROTEIN"/>
    <property type="match status" value="1"/>
</dbReference>
<dbReference type="EMBL" id="JACGWN010000016">
    <property type="protein sequence ID" value="KAL0393410.1"/>
    <property type="molecule type" value="Genomic_DNA"/>
</dbReference>
<dbReference type="PANTHER" id="PTHR33735">
    <property type="entry name" value="EXPRESSED PROTEIN"/>
    <property type="match status" value="1"/>
</dbReference>
<proteinExistence type="predicted"/>
<name>A0AAW2SLL3_9LAMI</name>
<comment type="caution">
    <text evidence="1">The sequence shown here is derived from an EMBL/GenBank/DDBJ whole genome shotgun (WGS) entry which is preliminary data.</text>
</comment>
<protein>
    <submittedName>
        <fullName evidence="1">Uncharacterized protein</fullName>
    </submittedName>
</protein>
<sequence>MAAAATSSSSICTNLLLNKTTNSRTTHLKYSATSTLHSEGRCSFLRRSNYLQRSAALRRSVNNPSSHKYLIVRNATPESAGELLSSLSSLAGIPDISLLGDNPWYLVVRNATPEAAGDLLSSFFSLPGIPGLPHLGDNPWLAGAVGLFVAVPLMLQRLLTLTKEVDMAAQTVEKIADVVGKVADEVDKAAEEIAEALPEGGLKQVVHFVEDLAEETAKDAQKVEDLMDK</sequence>
<organism evidence="1">
    <name type="scientific">Sesamum latifolium</name>
    <dbReference type="NCBI Taxonomy" id="2727402"/>
    <lineage>
        <taxon>Eukaryota</taxon>
        <taxon>Viridiplantae</taxon>
        <taxon>Streptophyta</taxon>
        <taxon>Embryophyta</taxon>
        <taxon>Tracheophyta</taxon>
        <taxon>Spermatophyta</taxon>
        <taxon>Magnoliopsida</taxon>
        <taxon>eudicotyledons</taxon>
        <taxon>Gunneridae</taxon>
        <taxon>Pentapetalae</taxon>
        <taxon>asterids</taxon>
        <taxon>lamiids</taxon>
        <taxon>Lamiales</taxon>
        <taxon>Pedaliaceae</taxon>
        <taxon>Sesamum</taxon>
    </lineage>
</organism>
<feature type="non-terminal residue" evidence="1">
    <location>
        <position position="229"/>
    </location>
</feature>
<evidence type="ECO:0000313" key="1">
    <source>
        <dbReference type="EMBL" id="KAL0393410.1"/>
    </source>
</evidence>
<reference evidence="1" key="1">
    <citation type="submission" date="2020-06" db="EMBL/GenBank/DDBJ databases">
        <authorList>
            <person name="Li T."/>
            <person name="Hu X."/>
            <person name="Zhang T."/>
            <person name="Song X."/>
            <person name="Zhang H."/>
            <person name="Dai N."/>
            <person name="Sheng W."/>
            <person name="Hou X."/>
            <person name="Wei L."/>
        </authorList>
    </citation>
    <scope>NUCLEOTIDE SEQUENCE</scope>
    <source>
        <strain evidence="1">KEN1</strain>
        <tissue evidence="1">Leaf</tissue>
    </source>
</reference>
<accession>A0AAW2SLL3</accession>